<evidence type="ECO:0000256" key="10">
    <source>
        <dbReference type="ARBA" id="ARBA00023170"/>
    </source>
</evidence>
<reference evidence="13 14" key="1">
    <citation type="submission" date="2019-01" db="EMBL/GenBank/DDBJ databases">
        <title>Draft Genome and Complete Hox-Cluster Characterization of the Sterlet Sturgeon (Acipenser ruthenus).</title>
        <authorList>
            <person name="Wei Q."/>
        </authorList>
    </citation>
    <scope>NUCLEOTIDE SEQUENCE [LARGE SCALE GENOMIC DNA]</scope>
    <source>
        <strain evidence="13">WHYD16114868_AA</strain>
        <tissue evidence="13">Blood</tissue>
    </source>
</reference>
<feature type="region of interest" description="Disordered" evidence="11">
    <location>
        <begin position="189"/>
        <end position="212"/>
    </location>
</feature>
<dbReference type="GO" id="GO:0005886">
    <property type="term" value="C:plasma membrane"/>
    <property type="evidence" value="ECO:0007669"/>
    <property type="project" value="UniProtKB-SubCell"/>
</dbReference>
<evidence type="ECO:0000256" key="9">
    <source>
        <dbReference type="ARBA" id="ARBA00023136"/>
    </source>
</evidence>
<evidence type="ECO:0000256" key="4">
    <source>
        <dbReference type="ARBA" id="ARBA00022475"/>
    </source>
</evidence>
<keyword evidence="10" id="KW-0675">Receptor</keyword>
<keyword evidence="8" id="KW-0683">Retinol-binding</keyword>
<keyword evidence="3" id="KW-0813">Transport</keyword>
<evidence type="ECO:0000256" key="8">
    <source>
        <dbReference type="ARBA" id="ARBA00023072"/>
    </source>
</evidence>
<keyword evidence="9 12" id="KW-0472">Membrane</keyword>
<keyword evidence="14" id="KW-1185">Reference proteome</keyword>
<protein>
    <recommendedName>
        <fullName evidence="2">Receptor for retinol uptake STRA6</fullName>
    </recommendedName>
</protein>
<sequence length="212" mass="23867">MVTMALLADAVIVQHVMAKFAFLKKDAGTRDLDNRQGLFLLTYLLFPVNVLVGVLLGVWRIVITGLFNIIHLGRLDISLLNRGVESFDPGYRCYVHYLKIEVSQSHPVMKAFCSVLLQPPAYEGTAGQKMSVVEEGIQLVQQDKKQKMISNSRRIRGRWWLVFTLVNNPSLVTSRKHFQAQSSEAFLNGTLNRTTKESGSEPEKTDTKSNDV</sequence>
<gene>
    <name evidence="13" type="ORF">EOD39_15224</name>
</gene>
<dbReference type="InterPro" id="IPR022272">
    <property type="entry name" value="Lipocalin_CS"/>
</dbReference>
<evidence type="ECO:0000256" key="11">
    <source>
        <dbReference type="SAM" id="MobiDB-lite"/>
    </source>
</evidence>
<keyword evidence="4" id="KW-1003">Cell membrane</keyword>
<evidence type="ECO:0000256" key="12">
    <source>
        <dbReference type="SAM" id="Phobius"/>
    </source>
</evidence>
<organism evidence="13 14">
    <name type="scientific">Acipenser ruthenus</name>
    <name type="common">Sterlet sturgeon</name>
    <dbReference type="NCBI Taxonomy" id="7906"/>
    <lineage>
        <taxon>Eukaryota</taxon>
        <taxon>Metazoa</taxon>
        <taxon>Chordata</taxon>
        <taxon>Craniata</taxon>
        <taxon>Vertebrata</taxon>
        <taxon>Euteleostomi</taxon>
        <taxon>Actinopterygii</taxon>
        <taxon>Chondrostei</taxon>
        <taxon>Acipenseriformes</taxon>
        <taxon>Acipenseridae</taxon>
        <taxon>Acipenser</taxon>
    </lineage>
</organism>
<keyword evidence="7 12" id="KW-1133">Transmembrane helix</keyword>
<evidence type="ECO:0000256" key="3">
    <source>
        <dbReference type="ARBA" id="ARBA00022448"/>
    </source>
</evidence>
<keyword evidence="6" id="KW-0845">Vitamin A</keyword>
<accession>A0A662YLA6</accession>
<dbReference type="GO" id="GO:0034632">
    <property type="term" value="F:retinol transmembrane transporter activity"/>
    <property type="evidence" value="ECO:0007669"/>
    <property type="project" value="InterPro"/>
</dbReference>
<evidence type="ECO:0000256" key="1">
    <source>
        <dbReference type="ARBA" id="ARBA00004651"/>
    </source>
</evidence>
<comment type="subcellular location">
    <subcellularLocation>
        <location evidence="1">Cell membrane</location>
        <topology evidence="1">Multi-pass membrane protein</topology>
    </subcellularLocation>
</comment>
<dbReference type="EMBL" id="SCEB01001431">
    <property type="protein sequence ID" value="RXM96796.1"/>
    <property type="molecule type" value="Genomic_DNA"/>
</dbReference>
<dbReference type="Proteomes" id="UP000289886">
    <property type="component" value="Unassembled WGS sequence"/>
</dbReference>
<dbReference type="GO" id="GO:0071939">
    <property type="term" value="P:vitamin A import into cell"/>
    <property type="evidence" value="ECO:0007669"/>
    <property type="project" value="TreeGrafter"/>
</dbReference>
<evidence type="ECO:0000256" key="7">
    <source>
        <dbReference type="ARBA" id="ARBA00022989"/>
    </source>
</evidence>
<dbReference type="PROSITE" id="PS00213">
    <property type="entry name" value="LIPOCALIN"/>
    <property type="match status" value="1"/>
</dbReference>
<dbReference type="GO" id="GO:0016918">
    <property type="term" value="F:retinal binding"/>
    <property type="evidence" value="ECO:0007669"/>
    <property type="project" value="UniProtKB-KW"/>
</dbReference>
<evidence type="ECO:0000256" key="6">
    <source>
        <dbReference type="ARBA" id="ARBA00022893"/>
    </source>
</evidence>
<dbReference type="AlphaFoldDB" id="A0A662YLA6"/>
<dbReference type="GO" id="GO:0019841">
    <property type="term" value="F:retinol binding"/>
    <property type="evidence" value="ECO:0007669"/>
    <property type="project" value="UniProtKB-KW"/>
</dbReference>
<dbReference type="PANTHER" id="PTHR21444:SF16">
    <property type="entry name" value="RECEPTOR FOR RETINOL UPTAKE STRA6"/>
    <property type="match status" value="1"/>
</dbReference>
<evidence type="ECO:0000313" key="14">
    <source>
        <dbReference type="Proteomes" id="UP000289886"/>
    </source>
</evidence>
<keyword evidence="5 12" id="KW-0812">Transmembrane</keyword>
<evidence type="ECO:0000256" key="5">
    <source>
        <dbReference type="ARBA" id="ARBA00022692"/>
    </source>
</evidence>
<name>A0A662YLA6_ACIRT</name>
<feature type="transmembrane region" description="Helical" evidence="12">
    <location>
        <begin position="42"/>
        <end position="70"/>
    </location>
</feature>
<dbReference type="Pfam" id="PF14752">
    <property type="entry name" value="RBP_receptor"/>
    <property type="match status" value="1"/>
</dbReference>
<dbReference type="PANTHER" id="PTHR21444">
    <property type="entry name" value="COILED-COIL DOMAIN-CONTAINING PROTEIN 180"/>
    <property type="match status" value="1"/>
</dbReference>
<dbReference type="GO" id="GO:0038023">
    <property type="term" value="F:signaling receptor activity"/>
    <property type="evidence" value="ECO:0007669"/>
    <property type="project" value="InterPro"/>
</dbReference>
<dbReference type="InterPro" id="IPR026612">
    <property type="entry name" value="STRA6-like"/>
</dbReference>
<comment type="caution">
    <text evidence="13">The sequence shown here is derived from an EMBL/GenBank/DDBJ whole genome shotgun (WGS) entry which is preliminary data.</text>
</comment>
<evidence type="ECO:0000256" key="2">
    <source>
        <dbReference type="ARBA" id="ARBA00014411"/>
    </source>
</evidence>
<proteinExistence type="predicted"/>
<evidence type="ECO:0000313" key="13">
    <source>
        <dbReference type="EMBL" id="RXM96796.1"/>
    </source>
</evidence>
<feature type="compositionally biased region" description="Basic and acidic residues" evidence="11">
    <location>
        <begin position="194"/>
        <end position="212"/>
    </location>
</feature>